<name>A0A512NEV2_9HYPH</name>
<evidence type="ECO:0000313" key="1">
    <source>
        <dbReference type="EMBL" id="GEP57480.1"/>
    </source>
</evidence>
<dbReference type="EMBL" id="BKAJ01000081">
    <property type="protein sequence ID" value="GEP57480.1"/>
    <property type="molecule type" value="Genomic_DNA"/>
</dbReference>
<proteinExistence type="predicted"/>
<reference evidence="1 2" key="1">
    <citation type="submission" date="2019-07" db="EMBL/GenBank/DDBJ databases">
        <title>Whole genome shotgun sequence of Reyranella soli NBRC 108950.</title>
        <authorList>
            <person name="Hosoyama A."/>
            <person name="Uohara A."/>
            <person name="Ohji S."/>
            <person name="Ichikawa N."/>
        </authorList>
    </citation>
    <scope>NUCLEOTIDE SEQUENCE [LARGE SCALE GENOMIC DNA]</scope>
    <source>
        <strain evidence="1 2">NBRC 108950</strain>
    </source>
</reference>
<sequence length="63" mass="7373">MKAEVRALLDRLPDDCSYADVQRGIAVLMWPKQGDGSLKPPERLPPEEVRRRLREWLKSENEK</sequence>
<organism evidence="1 2">
    <name type="scientific">Reyranella soli</name>
    <dbReference type="NCBI Taxonomy" id="1230389"/>
    <lineage>
        <taxon>Bacteria</taxon>
        <taxon>Pseudomonadati</taxon>
        <taxon>Pseudomonadota</taxon>
        <taxon>Alphaproteobacteria</taxon>
        <taxon>Hyphomicrobiales</taxon>
        <taxon>Reyranellaceae</taxon>
        <taxon>Reyranella</taxon>
    </lineage>
</organism>
<accession>A0A512NEV2</accession>
<gene>
    <name evidence="1" type="ORF">RSO01_46460</name>
</gene>
<dbReference type="AlphaFoldDB" id="A0A512NEV2"/>
<comment type="caution">
    <text evidence="1">The sequence shown here is derived from an EMBL/GenBank/DDBJ whole genome shotgun (WGS) entry which is preliminary data.</text>
</comment>
<dbReference type="Proteomes" id="UP000321058">
    <property type="component" value="Unassembled WGS sequence"/>
</dbReference>
<keyword evidence="2" id="KW-1185">Reference proteome</keyword>
<protein>
    <submittedName>
        <fullName evidence="1">Uncharacterized protein</fullName>
    </submittedName>
</protein>
<evidence type="ECO:0000313" key="2">
    <source>
        <dbReference type="Proteomes" id="UP000321058"/>
    </source>
</evidence>